<accession>A0A4Q8D0K3</accession>
<evidence type="ECO:0000256" key="1">
    <source>
        <dbReference type="SAM" id="Coils"/>
    </source>
</evidence>
<sequence length="125" mass="13729">MTYFTRKATIALATATFMGAGFVHAQEADHFEGKPSRTVTEALENLEEGNAKLRSLLEGELSPTEMGRVHEVTYTLENALARLAEAREKAAVSLENVHLASERNDVETVRDIGGTYIEVSSGFER</sequence>
<reference evidence="3 4" key="1">
    <citation type="submission" date="2019-02" db="EMBL/GenBank/DDBJ databases">
        <title>Genomic Encyclopedia of Type Strains, Phase IV (KMG-IV): sequencing the most valuable type-strain genomes for metagenomic binning, comparative biology and taxonomic classification.</title>
        <authorList>
            <person name="Goeker M."/>
        </authorList>
    </citation>
    <scope>NUCLEOTIDE SEQUENCE [LARGE SCALE GENOMIC DNA]</scope>
    <source>
        <strain evidence="3 4">DSM 21056</strain>
    </source>
</reference>
<dbReference type="EMBL" id="SHLI01000001">
    <property type="protein sequence ID" value="RZU98757.1"/>
    <property type="molecule type" value="Genomic_DNA"/>
</dbReference>
<dbReference type="Pfam" id="PF20531">
    <property type="entry name" value="DUF6746"/>
    <property type="match status" value="1"/>
</dbReference>
<evidence type="ECO:0000256" key="2">
    <source>
        <dbReference type="SAM" id="SignalP"/>
    </source>
</evidence>
<keyword evidence="1" id="KW-0175">Coiled coil</keyword>
<keyword evidence="2" id="KW-0732">Signal</keyword>
<proteinExistence type="predicted"/>
<feature type="coiled-coil region" evidence="1">
    <location>
        <begin position="69"/>
        <end position="96"/>
    </location>
</feature>
<evidence type="ECO:0000313" key="4">
    <source>
        <dbReference type="Proteomes" id="UP000292298"/>
    </source>
</evidence>
<evidence type="ECO:0000313" key="3">
    <source>
        <dbReference type="EMBL" id="RZU98757.1"/>
    </source>
</evidence>
<keyword evidence="4" id="KW-1185">Reference proteome</keyword>
<dbReference type="RefSeq" id="WP_130503043.1">
    <property type="nucleotide sequence ID" value="NZ_SHLI01000001.1"/>
</dbReference>
<feature type="signal peptide" evidence="2">
    <location>
        <begin position="1"/>
        <end position="25"/>
    </location>
</feature>
<dbReference type="AlphaFoldDB" id="A0A4Q8D0K3"/>
<dbReference type="OrthoDB" id="5975812at2"/>
<name>A0A4Q8D0K3_9GAMM</name>
<dbReference type="InterPro" id="IPR046634">
    <property type="entry name" value="DUF6746"/>
</dbReference>
<comment type="caution">
    <text evidence="3">The sequence shown here is derived from an EMBL/GenBank/DDBJ whole genome shotgun (WGS) entry which is preliminary data.</text>
</comment>
<feature type="chain" id="PRO_5020347707" evidence="2">
    <location>
        <begin position="26"/>
        <end position="125"/>
    </location>
</feature>
<gene>
    <name evidence="3" type="ORF">EV698_1018</name>
</gene>
<protein>
    <submittedName>
        <fullName evidence="3">Uncharacterized protein</fullName>
    </submittedName>
</protein>
<organism evidence="3 4">
    <name type="scientific">Spiribacter vilamensis</name>
    <dbReference type="NCBI Taxonomy" id="531306"/>
    <lineage>
        <taxon>Bacteria</taxon>
        <taxon>Pseudomonadati</taxon>
        <taxon>Pseudomonadota</taxon>
        <taxon>Gammaproteobacteria</taxon>
        <taxon>Chromatiales</taxon>
        <taxon>Ectothiorhodospiraceae</taxon>
        <taxon>Spiribacter</taxon>
    </lineage>
</organism>
<dbReference type="Proteomes" id="UP000292298">
    <property type="component" value="Unassembled WGS sequence"/>
</dbReference>